<evidence type="ECO:0000313" key="2">
    <source>
        <dbReference type="Proteomes" id="UP001165289"/>
    </source>
</evidence>
<protein>
    <submittedName>
        <fullName evidence="1">Uncharacterized protein</fullName>
    </submittedName>
</protein>
<dbReference type="AlphaFoldDB" id="A0AAV7JWE3"/>
<dbReference type="Proteomes" id="UP001165289">
    <property type="component" value="Unassembled WGS sequence"/>
</dbReference>
<organism evidence="1 2">
    <name type="scientific">Oopsacas minuta</name>
    <dbReference type="NCBI Taxonomy" id="111878"/>
    <lineage>
        <taxon>Eukaryota</taxon>
        <taxon>Metazoa</taxon>
        <taxon>Porifera</taxon>
        <taxon>Hexactinellida</taxon>
        <taxon>Hexasterophora</taxon>
        <taxon>Lyssacinosida</taxon>
        <taxon>Leucopsacidae</taxon>
        <taxon>Oopsacas</taxon>
    </lineage>
</organism>
<reference evidence="1 2" key="1">
    <citation type="journal article" date="2023" name="BMC Biol.">
        <title>The compact genome of the sponge Oopsacas minuta (Hexactinellida) is lacking key metazoan core genes.</title>
        <authorList>
            <person name="Santini S."/>
            <person name="Schenkelaars Q."/>
            <person name="Jourda C."/>
            <person name="Duchesne M."/>
            <person name="Belahbib H."/>
            <person name="Rocher C."/>
            <person name="Selva M."/>
            <person name="Riesgo A."/>
            <person name="Vervoort M."/>
            <person name="Leys S.P."/>
            <person name="Kodjabachian L."/>
            <person name="Le Bivic A."/>
            <person name="Borchiellini C."/>
            <person name="Claverie J.M."/>
            <person name="Renard E."/>
        </authorList>
    </citation>
    <scope>NUCLEOTIDE SEQUENCE [LARGE SCALE GENOMIC DNA]</scope>
    <source>
        <strain evidence="1">SPO-2</strain>
    </source>
</reference>
<keyword evidence="2" id="KW-1185">Reference proteome</keyword>
<comment type="caution">
    <text evidence="1">The sequence shown here is derived from an EMBL/GenBank/DDBJ whole genome shotgun (WGS) entry which is preliminary data.</text>
</comment>
<accession>A0AAV7JWE3</accession>
<gene>
    <name evidence="1" type="ORF">LOD99_4415</name>
</gene>
<evidence type="ECO:0000313" key="1">
    <source>
        <dbReference type="EMBL" id="KAI6652630.1"/>
    </source>
</evidence>
<proteinExistence type="predicted"/>
<name>A0AAV7JWE3_9METZ</name>
<dbReference type="EMBL" id="JAKMXF010000298">
    <property type="protein sequence ID" value="KAI6652630.1"/>
    <property type="molecule type" value="Genomic_DNA"/>
</dbReference>
<sequence length="143" mass="17518">MDFHGISGDENCEAINTLFVEENFRTELTFAVDMGQSRMRNKDRPYEHTREELAEMTLKTLRILYPKNHYKYEEIMILRRKEQRRWNTEQHRLFDRRKKLKEEKFELELDIQKYQALMQAENSGIPLHASVKKCKYSFFDDRY</sequence>